<keyword evidence="2 5" id="KW-0808">Transferase</keyword>
<proteinExistence type="inferred from homology"/>
<dbReference type="RefSeq" id="WP_252428711.1">
    <property type="nucleotide sequence ID" value="NZ_JAMWMR010000047.1"/>
</dbReference>
<organism evidence="8 9">
    <name type="scientific">Streptomyces macrolidinus</name>
    <dbReference type="NCBI Taxonomy" id="2952607"/>
    <lineage>
        <taxon>Bacteria</taxon>
        <taxon>Bacillati</taxon>
        <taxon>Actinomycetota</taxon>
        <taxon>Actinomycetes</taxon>
        <taxon>Kitasatosporales</taxon>
        <taxon>Streptomycetaceae</taxon>
        <taxon>Streptomyces</taxon>
    </lineage>
</organism>
<evidence type="ECO:0000259" key="7">
    <source>
        <dbReference type="SMART" id="SM00650"/>
    </source>
</evidence>
<gene>
    <name evidence="8" type="primary">erm</name>
    <name evidence="8" type="ORF">NGF19_29095</name>
</gene>
<feature type="binding site" evidence="5">
    <location>
        <position position="101"/>
    </location>
    <ligand>
        <name>S-adenosyl-L-methionine</name>
        <dbReference type="ChEBI" id="CHEBI:59789"/>
    </ligand>
</feature>
<evidence type="ECO:0000256" key="6">
    <source>
        <dbReference type="SAM" id="MobiDB-lite"/>
    </source>
</evidence>
<feature type="binding site" evidence="5">
    <location>
        <position position="41"/>
    </location>
    <ligand>
        <name>S-adenosyl-L-methionine</name>
        <dbReference type="ChEBI" id="CHEBI:59789"/>
    </ligand>
</feature>
<dbReference type="Gene3D" id="3.40.50.150">
    <property type="entry name" value="Vaccinia Virus protein VP39"/>
    <property type="match status" value="1"/>
</dbReference>
<evidence type="ECO:0000256" key="2">
    <source>
        <dbReference type="ARBA" id="ARBA00022679"/>
    </source>
</evidence>
<evidence type="ECO:0000256" key="3">
    <source>
        <dbReference type="ARBA" id="ARBA00022691"/>
    </source>
</evidence>
<evidence type="ECO:0000256" key="1">
    <source>
        <dbReference type="ARBA" id="ARBA00022603"/>
    </source>
</evidence>
<feature type="region of interest" description="Disordered" evidence="6">
    <location>
        <begin position="257"/>
        <end position="293"/>
    </location>
</feature>
<feature type="binding site" evidence="5">
    <location>
        <position position="15"/>
    </location>
    <ligand>
        <name>S-adenosyl-L-methionine</name>
        <dbReference type="ChEBI" id="CHEBI:59789"/>
    </ligand>
</feature>
<dbReference type="Proteomes" id="UP001523219">
    <property type="component" value="Unassembled WGS sequence"/>
</dbReference>
<dbReference type="NCBIfam" id="NF000499">
    <property type="entry name" value="Erm23S_rRNA_broad"/>
    <property type="match status" value="1"/>
</dbReference>
<evidence type="ECO:0000313" key="9">
    <source>
        <dbReference type="Proteomes" id="UP001523219"/>
    </source>
</evidence>
<feature type="binding site" evidence="5">
    <location>
        <position position="17"/>
    </location>
    <ligand>
        <name>S-adenosyl-L-methionine</name>
        <dbReference type="ChEBI" id="CHEBI:59789"/>
    </ligand>
</feature>
<dbReference type="SUPFAM" id="SSF53335">
    <property type="entry name" value="S-adenosyl-L-methionine-dependent methyltransferases"/>
    <property type="match status" value="1"/>
</dbReference>
<dbReference type="PANTHER" id="PTHR11727">
    <property type="entry name" value="DIMETHYLADENOSINE TRANSFERASE"/>
    <property type="match status" value="1"/>
</dbReference>
<keyword evidence="9" id="KW-1185">Reference proteome</keyword>
<dbReference type="Gene3D" id="1.10.8.100">
    <property type="entry name" value="Ribosomal RNA adenine dimethylase-like, domain 2"/>
    <property type="match status" value="1"/>
</dbReference>
<dbReference type="InterPro" id="IPR023165">
    <property type="entry name" value="rRNA_Ade_diMease-like_C"/>
</dbReference>
<evidence type="ECO:0000256" key="4">
    <source>
        <dbReference type="ARBA" id="ARBA00022884"/>
    </source>
</evidence>
<feature type="compositionally biased region" description="Basic residues" evidence="6">
    <location>
        <begin position="267"/>
        <end position="277"/>
    </location>
</feature>
<protein>
    <submittedName>
        <fullName evidence="8">23S ribosomal RNA methyltransferase Erm</fullName>
    </submittedName>
</protein>
<dbReference type="Pfam" id="PF00398">
    <property type="entry name" value="RrnaAD"/>
    <property type="match status" value="1"/>
</dbReference>
<feature type="binding site" evidence="5">
    <location>
        <position position="62"/>
    </location>
    <ligand>
        <name>S-adenosyl-L-methionine</name>
        <dbReference type="ChEBI" id="CHEBI:59789"/>
    </ligand>
</feature>
<reference evidence="8 9" key="1">
    <citation type="submission" date="2022-05" db="EMBL/GenBank/DDBJ databases">
        <title>Streptomyces sp. nov. RY43-2 isolated from soil of a peat swamp forest.</title>
        <authorList>
            <person name="Kanchanasin P."/>
            <person name="Tanasupawat S."/>
            <person name="Phongsopitanun W."/>
        </authorList>
    </citation>
    <scope>NUCLEOTIDE SEQUENCE [LARGE SCALE GENOMIC DNA]</scope>
    <source>
        <strain evidence="8 9">RY43-2</strain>
    </source>
</reference>
<dbReference type="PROSITE" id="PS01131">
    <property type="entry name" value="RRNA_A_DIMETH"/>
    <property type="match status" value="1"/>
</dbReference>
<feature type="domain" description="Ribosomal RNA adenine methylase transferase N-terminal" evidence="7">
    <location>
        <begin position="22"/>
        <end position="182"/>
    </location>
</feature>
<dbReference type="InterPro" id="IPR020598">
    <property type="entry name" value="rRNA_Ade_methylase_Trfase_N"/>
</dbReference>
<comment type="similarity">
    <text evidence="5">Belongs to the class I-like SAM-binding methyltransferase superfamily. rRNA adenine N(6)-methyltransferase family.</text>
</comment>
<feature type="binding site" evidence="5">
    <location>
        <position position="85"/>
    </location>
    <ligand>
        <name>S-adenosyl-L-methionine</name>
        <dbReference type="ChEBI" id="CHEBI:59789"/>
    </ligand>
</feature>
<keyword evidence="1 5" id="KW-0489">Methyltransferase</keyword>
<dbReference type="InterPro" id="IPR029063">
    <property type="entry name" value="SAM-dependent_MTases_sf"/>
</dbReference>
<name>A0ABT0ZMH9_9ACTN</name>
<keyword evidence="3 5" id="KW-0949">S-adenosyl-L-methionine</keyword>
<sequence>MPFPSQGGRHELGQNFLTDHSVIGDINAMVARTKGPILEIGPGDGALTLPLSKHGRSITAVEIDARRARRLDARTPGHVTVVHHDFMNFPLPRNPHVVVGNLPFHLTTAIMRRLLDAQHWHTAVLLVQWEVARRRAGVGGTTLLTAGWAPWYEFDLHSRVPAQAFRPVPNVDGGLLRIRRRSAPLVDSVQPYQDFVRQVFTGRGNGLKEIIKRNGRVSQRDLAGWLRHYDISPHALPKDLKAHHWASLWHLAEAAPAPVRPREQPHHRAAARRRKVQYSKAQPRAHSADSHKY</sequence>
<dbReference type="InterPro" id="IPR020596">
    <property type="entry name" value="rRNA_Ade_Mease_Trfase_CS"/>
</dbReference>
<dbReference type="EMBL" id="JAMWMR010000047">
    <property type="protein sequence ID" value="MCN9244792.1"/>
    <property type="molecule type" value="Genomic_DNA"/>
</dbReference>
<dbReference type="InterPro" id="IPR001737">
    <property type="entry name" value="KsgA/Erm"/>
</dbReference>
<evidence type="ECO:0000313" key="8">
    <source>
        <dbReference type="EMBL" id="MCN9244792.1"/>
    </source>
</evidence>
<keyword evidence="4 5" id="KW-0694">RNA-binding</keyword>
<dbReference type="GO" id="GO:0032259">
    <property type="term" value="P:methylation"/>
    <property type="evidence" value="ECO:0007669"/>
    <property type="project" value="UniProtKB-KW"/>
</dbReference>
<dbReference type="PROSITE" id="PS51689">
    <property type="entry name" value="SAM_RNA_A_N6_MT"/>
    <property type="match status" value="1"/>
</dbReference>
<evidence type="ECO:0000256" key="5">
    <source>
        <dbReference type="PROSITE-ProRule" id="PRU01026"/>
    </source>
</evidence>
<dbReference type="SMART" id="SM00650">
    <property type="entry name" value="rADc"/>
    <property type="match status" value="1"/>
</dbReference>
<dbReference type="GO" id="GO:0008168">
    <property type="term" value="F:methyltransferase activity"/>
    <property type="evidence" value="ECO:0007669"/>
    <property type="project" value="UniProtKB-KW"/>
</dbReference>
<dbReference type="PANTHER" id="PTHR11727:SF7">
    <property type="entry name" value="DIMETHYLADENOSINE TRANSFERASE-RELATED"/>
    <property type="match status" value="1"/>
</dbReference>
<accession>A0ABT0ZMH9</accession>
<comment type="caution">
    <text evidence="8">The sequence shown here is derived from an EMBL/GenBank/DDBJ whole genome shotgun (WGS) entry which is preliminary data.</text>
</comment>
<dbReference type="CDD" id="cd02440">
    <property type="entry name" value="AdoMet_MTases"/>
    <property type="match status" value="1"/>
</dbReference>